<dbReference type="Gene3D" id="1.25.40.10">
    <property type="entry name" value="Tetratricopeptide repeat domain"/>
    <property type="match status" value="1"/>
</dbReference>
<evidence type="ECO:0000256" key="4">
    <source>
        <dbReference type="ARBA" id="ARBA00023136"/>
    </source>
</evidence>
<keyword evidence="3 6" id="KW-1133">Transmembrane helix</keyword>
<dbReference type="AlphaFoldDB" id="A0AAE3N407"/>
<evidence type="ECO:0000313" key="8">
    <source>
        <dbReference type="EMBL" id="MCX8999254.1"/>
    </source>
</evidence>
<keyword evidence="4 6" id="KW-0472">Membrane</keyword>
<feature type="compositionally biased region" description="Pro residues" evidence="5">
    <location>
        <begin position="463"/>
        <end position="482"/>
    </location>
</feature>
<evidence type="ECO:0000256" key="1">
    <source>
        <dbReference type="ARBA" id="ARBA00004370"/>
    </source>
</evidence>
<name>A0AAE3N407_9HYPH</name>
<feature type="region of interest" description="Disordered" evidence="5">
    <location>
        <begin position="451"/>
        <end position="609"/>
    </location>
</feature>
<dbReference type="InterPro" id="IPR010817">
    <property type="entry name" value="HemY_N"/>
</dbReference>
<protein>
    <submittedName>
        <fullName evidence="8">Heme biosynthesis protein HemY</fullName>
    </submittedName>
</protein>
<accession>A0AAE3N407</accession>
<feature type="compositionally biased region" description="Pro residues" evidence="5">
    <location>
        <begin position="542"/>
        <end position="566"/>
    </location>
</feature>
<dbReference type="SUPFAM" id="SSF48452">
    <property type="entry name" value="TPR-like"/>
    <property type="match status" value="1"/>
</dbReference>
<evidence type="ECO:0000259" key="7">
    <source>
        <dbReference type="Pfam" id="PF07219"/>
    </source>
</evidence>
<evidence type="ECO:0000256" key="3">
    <source>
        <dbReference type="ARBA" id="ARBA00022989"/>
    </source>
</evidence>
<dbReference type="Pfam" id="PF07219">
    <property type="entry name" value="HemY_N"/>
    <property type="match status" value="1"/>
</dbReference>
<comment type="subcellular location">
    <subcellularLocation>
        <location evidence="1">Membrane</location>
    </subcellularLocation>
</comment>
<dbReference type="Pfam" id="PF14559">
    <property type="entry name" value="TPR_19"/>
    <property type="match status" value="1"/>
</dbReference>
<dbReference type="EMBL" id="JANFPI010000007">
    <property type="protein sequence ID" value="MCX8999254.1"/>
    <property type="molecule type" value="Genomic_DNA"/>
</dbReference>
<dbReference type="Proteomes" id="UP001208771">
    <property type="component" value="Unassembled WGS sequence"/>
</dbReference>
<dbReference type="PIRSF" id="PIRSF031802">
    <property type="entry name" value="UCP031802"/>
    <property type="match status" value="1"/>
</dbReference>
<dbReference type="RefSeq" id="WP_306412751.1">
    <property type="nucleotide sequence ID" value="NZ_JANFPI010000007.1"/>
</dbReference>
<dbReference type="InterPro" id="IPR016982">
    <property type="entry name" value="Mms48"/>
</dbReference>
<dbReference type="GO" id="GO:0016020">
    <property type="term" value="C:membrane"/>
    <property type="evidence" value="ECO:0007669"/>
    <property type="project" value="UniProtKB-SubCell"/>
</dbReference>
<proteinExistence type="predicted"/>
<dbReference type="InterPro" id="IPR011990">
    <property type="entry name" value="TPR-like_helical_dom_sf"/>
</dbReference>
<keyword evidence="2 6" id="KW-0812">Transmembrane</keyword>
<sequence>MIKLLAYAGLVLALGFGFSWLADRPGNLSIVWQGQLIEMSLMVAASIAVAFVAAVMIAWWLVRTVWTSPHSVRRFFRARKRDRGYQALSTGLIAAGAGNALLARKMAARSRGLLRADQEPLILLLDAQAALIEGKYDEARVKFEAMVRDPETRELGLRGLYVEARRLGANEAARQYAEQAAEAAPYLPWAAEATLEYHAQSGNWQGALDLLDRQKAAHVIEKPQAKRLKTVLLTAKARDAAEKDPAIARDNAVQALKIDKGFVPAALVAAQAYVREDNLRKAASVLEQAWKIDPHPEIAALYVRVRGGDSALDRLKRAERLQSLRPNHVESLFAVASAALAARDLVKARDKAMAAARLEPRESVFLLLADIEEAETGDEARIRHWMAQALKAPRDPAWVADGAVSEHWLPVSPVTGKLDAFEWKVPFGQLSGPVEEGSVSAAEAAFASLPPVRPAPASEKPEPAPAPAPPPKAAQAPPPKPQAEPVIIKPDPILAPAASTTVTDRKGEVVPFFGHAPDDPGVKKQPPADPAIVPEAAVPAPAKTPPPKPAPVPASAPAAPPKPAGPVPAASALPEPADPPEPFFGHPPDDPGVKKPDQQPGDKTRLPLF</sequence>
<keyword evidence="9" id="KW-1185">Reference proteome</keyword>
<feature type="compositionally biased region" description="Basic and acidic residues" evidence="5">
    <location>
        <begin position="587"/>
        <end position="609"/>
    </location>
</feature>
<evidence type="ECO:0000256" key="2">
    <source>
        <dbReference type="ARBA" id="ARBA00022692"/>
    </source>
</evidence>
<feature type="transmembrane region" description="Helical" evidence="6">
    <location>
        <begin position="37"/>
        <end position="62"/>
    </location>
</feature>
<evidence type="ECO:0000313" key="9">
    <source>
        <dbReference type="Proteomes" id="UP001208771"/>
    </source>
</evidence>
<evidence type="ECO:0000256" key="6">
    <source>
        <dbReference type="SAM" id="Phobius"/>
    </source>
</evidence>
<comment type="caution">
    <text evidence="8">The sequence shown here is derived from an EMBL/GenBank/DDBJ whole genome shotgun (WGS) entry which is preliminary data.</text>
</comment>
<feature type="transmembrane region" description="Helical" evidence="6">
    <location>
        <begin position="83"/>
        <end position="102"/>
    </location>
</feature>
<gene>
    <name evidence="8" type="ORF">NOF55_19295</name>
</gene>
<reference evidence="8" key="1">
    <citation type="submission" date="2022-07" db="EMBL/GenBank/DDBJ databases">
        <title>Ectorhizobium quercum gen.nov., sp. nov.</title>
        <authorList>
            <person name="Ma T."/>
            <person name="Li Y."/>
        </authorList>
    </citation>
    <scope>NUCLEOTIDE SEQUENCE</scope>
    <source>
        <strain evidence="8">BDR2-2</strain>
    </source>
</reference>
<feature type="domain" description="HemY N-terminal" evidence="7">
    <location>
        <begin position="26"/>
        <end position="133"/>
    </location>
</feature>
<organism evidence="8 9">
    <name type="scientific">Ectorhizobium quercum</name>
    <dbReference type="NCBI Taxonomy" id="2965071"/>
    <lineage>
        <taxon>Bacteria</taxon>
        <taxon>Pseudomonadati</taxon>
        <taxon>Pseudomonadota</taxon>
        <taxon>Alphaproteobacteria</taxon>
        <taxon>Hyphomicrobiales</taxon>
        <taxon>Rhizobiaceae</taxon>
        <taxon>Ectorhizobium</taxon>
    </lineage>
</organism>
<evidence type="ECO:0000256" key="5">
    <source>
        <dbReference type="SAM" id="MobiDB-lite"/>
    </source>
</evidence>
<feature type="compositionally biased region" description="Low complexity" evidence="5">
    <location>
        <begin position="530"/>
        <end position="541"/>
    </location>
</feature>